<evidence type="ECO:0000313" key="3">
    <source>
        <dbReference type="Proteomes" id="UP000254291"/>
    </source>
</evidence>
<dbReference type="EMBL" id="UGQM01000001">
    <property type="protein sequence ID" value="STZ41294.1"/>
    <property type="molecule type" value="Genomic_DNA"/>
</dbReference>
<evidence type="ECO:0000256" key="1">
    <source>
        <dbReference type="SAM" id="Phobius"/>
    </source>
</evidence>
<organism evidence="2 3">
    <name type="scientific">Mycolicibacterium gilvum</name>
    <dbReference type="NCBI Taxonomy" id="1804"/>
    <lineage>
        <taxon>Bacteria</taxon>
        <taxon>Bacillati</taxon>
        <taxon>Actinomycetota</taxon>
        <taxon>Actinomycetes</taxon>
        <taxon>Mycobacteriales</taxon>
        <taxon>Mycobacteriaceae</taxon>
        <taxon>Mycolicibacterium</taxon>
    </lineage>
</organism>
<name>A0A378SHI0_9MYCO</name>
<sequence length="66" mass="7345">MRDALNDMWRSVATFAPKLVAFLLILIIGIIVAKLISKAVDKILERVGFDRAVERGGVKRVLVLQP</sequence>
<gene>
    <name evidence="2" type="ORF">NCTC10742_00497</name>
</gene>
<dbReference type="InterPro" id="IPR008910">
    <property type="entry name" value="MSC_TM_helix"/>
</dbReference>
<dbReference type="AlphaFoldDB" id="A0A378SHI0"/>
<keyword evidence="1" id="KW-1133">Transmembrane helix</keyword>
<keyword evidence="1" id="KW-0472">Membrane</keyword>
<proteinExistence type="predicted"/>
<dbReference type="Proteomes" id="UP000254291">
    <property type="component" value="Unassembled WGS sequence"/>
</dbReference>
<dbReference type="Pfam" id="PF05552">
    <property type="entry name" value="MS_channel_1st_1"/>
    <property type="match status" value="1"/>
</dbReference>
<keyword evidence="1" id="KW-0812">Transmembrane</keyword>
<protein>
    <submittedName>
        <fullName evidence="2">TM helix repeat-containing protein</fullName>
    </submittedName>
</protein>
<evidence type="ECO:0000313" key="2">
    <source>
        <dbReference type="EMBL" id="STZ41294.1"/>
    </source>
</evidence>
<feature type="transmembrane region" description="Helical" evidence="1">
    <location>
        <begin position="15"/>
        <end position="36"/>
    </location>
</feature>
<accession>A0A378SHI0</accession>
<reference evidence="2 3" key="1">
    <citation type="submission" date="2018-06" db="EMBL/GenBank/DDBJ databases">
        <authorList>
            <consortium name="Pathogen Informatics"/>
            <person name="Doyle S."/>
        </authorList>
    </citation>
    <scope>NUCLEOTIDE SEQUENCE [LARGE SCALE GENOMIC DNA]</scope>
    <source>
        <strain evidence="2 3">NCTC10742</strain>
    </source>
</reference>